<sequence>MPYKLPESVKKEKEMDTLRKIKQKGHQKIEGNYQEKNSPLIVYCPIHDIVCETTYTNYKRSRTGLPCCGKEQTSKKLSGRIYSVSTIEKMQKASLNRPARSGSEARYWRKTNSYIQWRKEVFRRWNNECSITGLKSTQTVLAREGRITFLMLQMEKNSLVTLKMVSL</sequence>
<dbReference type="GeneID" id="11541813"/>
<keyword evidence="1" id="KW-0150">Chloroplast</keyword>
<evidence type="ECO:0000313" key="1">
    <source>
        <dbReference type="EMBL" id="ACS95097.1"/>
    </source>
</evidence>
<keyword evidence="1" id="KW-0934">Plastid</keyword>
<keyword evidence="1" id="KW-0540">Nuclease</keyword>
<accession>D0FY10</accession>
<gene>
    <name evidence="1" type="primary">orf168</name>
</gene>
<dbReference type="AlphaFoldDB" id="D0FY10"/>
<geneLocation type="chloroplast" evidence="1"/>
<keyword evidence="1" id="KW-0378">Hydrolase</keyword>
<name>D0FY10_DUNSA</name>
<keyword evidence="1" id="KW-0255">Endonuclease</keyword>
<reference evidence="1" key="1">
    <citation type="journal article" date="2010" name="BMC Plant Biol.">
        <title>The Dunaliella salina organelle genomes: large sequences, inflated with intronic and intergenic DNA.</title>
        <authorList>
            <person name="Smith D.R."/>
            <person name="Lee R.W."/>
            <person name="Cushman J.C."/>
            <person name="Magnuson J.K."/>
            <person name="Tran D."/>
            <person name="Polle J.E."/>
        </authorList>
    </citation>
    <scope>NUCLEOTIDE SEQUENCE</scope>
    <source>
        <strain evidence="1">CCAP 19/18</strain>
    </source>
</reference>
<organism evidence="1">
    <name type="scientific">Dunaliella salina</name>
    <name type="common">Green alga</name>
    <name type="synonym">Protococcus salinus</name>
    <dbReference type="NCBI Taxonomy" id="3046"/>
    <lineage>
        <taxon>Eukaryota</taxon>
        <taxon>Viridiplantae</taxon>
        <taxon>Chlorophyta</taxon>
        <taxon>core chlorophytes</taxon>
        <taxon>Chlorophyceae</taxon>
        <taxon>CS clade</taxon>
        <taxon>Chlamydomonadales</taxon>
        <taxon>Dunaliellaceae</taxon>
        <taxon>Dunaliella</taxon>
    </lineage>
</organism>
<dbReference type="RefSeq" id="YP_005089833.1">
    <property type="nucleotide sequence ID" value="NC_016732.1"/>
</dbReference>
<dbReference type="EMBL" id="GQ250046">
    <property type="protein sequence ID" value="ACS95097.1"/>
    <property type="molecule type" value="Genomic_DNA"/>
</dbReference>
<dbReference type="GO" id="GO:0004519">
    <property type="term" value="F:endonuclease activity"/>
    <property type="evidence" value="ECO:0007669"/>
    <property type="project" value="UniProtKB-KW"/>
</dbReference>
<protein>
    <submittedName>
        <fullName evidence="1">HNH homing endonuclease</fullName>
    </submittedName>
</protein>
<proteinExistence type="predicted"/>